<protein>
    <submittedName>
        <fullName evidence="1">DUF4364 family protein</fullName>
    </submittedName>
</protein>
<dbReference type="AlphaFoldDB" id="A0A7G9WJ22"/>
<dbReference type="EMBL" id="CP060696">
    <property type="protein sequence ID" value="QNO18684.1"/>
    <property type="molecule type" value="Genomic_DNA"/>
</dbReference>
<name>A0A7G9WJ22_9FIRM</name>
<dbReference type="InterPro" id="IPR025374">
    <property type="entry name" value="DUF4364"/>
</dbReference>
<dbReference type="Proteomes" id="UP000516046">
    <property type="component" value="Chromosome"/>
</dbReference>
<gene>
    <name evidence="1" type="ORF">H6X83_03300</name>
</gene>
<proteinExistence type="predicted"/>
<accession>A0A7G9WJ22</accession>
<evidence type="ECO:0000313" key="1">
    <source>
        <dbReference type="EMBL" id="QNO18684.1"/>
    </source>
</evidence>
<dbReference type="KEGG" id="caml:H6X83_03300"/>
<dbReference type="RefSeq" id="WP_212507752.1">
    <property type="nucleotide sequence ID" value="NZ_CP060696.1"/>
</dbReference>
<organism evidence="1 2">
    <name type="scientific">Caproicibacterium amylolyticum</name>
    <dbReference type="NCBI Taxonomy" id="2766537"/>
    <lineage>
        <taxon>Bacteria</taxon>
        <taxon>Bacillati</taxon>
        <taxon>Bacillota</taxon>
        <taxon>Clostridia</taxon>
        <taxon>Eubacteriales</taxon>
        <taxon>Oscillospiraceae</taxon>
        <taxon>Caproicibacterium</taxon>
    </lineage>
</organism>
<dbReference type="Pfam" id="PF14277">
    <property type="entry name" value="DUF4364"/>
    <property type="match status" value="1"/>
</dbReference>
<sequence length="190" mass="21074">MAYDAFTAGVEPGGLRTRDEIRILLCYLLTSVNAPLSREDILQSVQGLGLANYFELTATLEELTENGNLLLKDGCYTASPQARAIARQLDTALPLSVRDKVVRAALGLLAQARRERENAVEISKCPSGFQVQCHISGGKEEMMSCSLTVPDMRQAKLIKRNFQEAPERVYQMLLALLTDDREMAENVLKK</sequence>
<evidence type="ECO:0000313" key="2">
    <source>
        <dbReference type="Proteomes" id="UP000516046"/>
    </source>
</evidence>
<keyword evidence="2" id="KW-1185">Reference proteome</keyword>
<reference evidence="1 2" key="1">
    <citation type="submission" date="2020-08" db="EMBL/GenBank/DDBJ databases">
        <authorList>
            <person name="Ren C."/>
            <person name="Gu Y."/>
            <person name="Xu Y."/>
        </authorList>
    </citation>
    <scope>NUCLEOTIDE SEQUENCE [LARGE SCALE GENOMIC DNA]</scope>
    <source>
        <strain evidence="1 2">LBM18003</strain>
    </source>
</reference>